<keyword evidence="6" id="KW-0482">Metalloprotease</keyword>
<accession>A0A915D2Q5</accession>
<feature type="domain" description="Aminopeptidase N-like N-terminal" evidence="12">
    <location>
        <begin position="336"/>
        <end position="499"/>
    </location>
</feature>
<dbReference type="Pfam" id="PF17900">
    <property type="entry name" value="Peptidase_M1_N"/>
    <property type="match status" value="1"/>
</dbReference>
<feature type="region of interest" description="Disordered" evidence="9">
    <location>
        <begin position="201"/>
        <end position="220"/>
    </location>
</feature>
<dbReference type="InterPro" id="IPR001930">
    <property type="entry name" value="Peptidase_M1"/>
</dbReference>
<evidence type="ECO:0000256" key="10">
    <source>
        <dbReference type="SAM" id="Phobius"/>
    </source>
</evidence>
<dbReference type="GO" id="GO:0016020">
    <property type="term" value="C:membrane"/>
    <property type="evidence" value="ECO:0007669"/>
    <property type="project" value="TreeGrafter"/>
</dbReference>
<evidence type="ECO:0000256" key="7">
    <source>
        <dbReference type="PIRSR" id="PIRSR634016-1"/>
    </source>
</evidence>
<feature type="compositionally biased region" description="Polar residues" evidence="9">
    <location>
        <begin position="101"/>
        <end position="132"/>
    </location>
</feature>
<keyword evidence="3 8" id="KW-0479">Metal-binding</keyword>
<evidence type="ECO:0000313" key="13">
    <source>
        <dbReference type="Proteomes" id="UP000887574"/>
    </source>
</evidence>
<dbReference type="PANTHER" id="PTHR11533:SF301">
    <property type="entry name" value="AMINOPEPTIDASE"/>
    <property type="match status" value="1"/>
</dbReference>
<evidence type="ECO:0000256" key="5">
    <source>
        <dbReference type="ARBA" id="ARBA00022833"/>
    </source>
</evidence>
<comment type="similarity">
    <text evidence="1">Belongs to the peptidase M1 family.</text>
</comment>
<evidence type="ECO:0000256" key="8">
    <source>
        <dbReference type="PIRSR" id="PIRSR634016-3"/>
    </source>
</evidence>
<dbReference type="Gene3D" id="2.60.40.1730">
    <property type="entry name" value="tricorn interacting facor f3 domain"/>
    <property type="match status" value="1"/>
</dbReference>
<keyword evidence="13" id="KW-1185">Reference proteome</keyword>
<feature type="transmembrane region" description="Helical" evidence="10">
    <location>
        <begin position="172"/>
        <end position="193"/>
    </location>
</feature>
<evidence type="ECO:0000256" key="2">
    <source>
        <dbReference type="ARBA" id="ARBA00022670"/>
    </source>
</evidence>
<dbReference type="InterPro" id="IPR027268">
    <property type="entry name" value="Peptidase_M4/M1_CTD_sf"/>
</dbReference>
<dbReference type="Proteomes" id="UP000887574">
    <property type="component" value="Unplaced"/>
</dbReference>
<dbReference type="InterPro" id="IPR034016">
    <property type="entry name" value="M1_APN-typ"/>
</dbReference>
<dbReference type="InterPro" id="IPR042097">
    <property type="entry name" value="Aminopeptidase_N-like_N_sf"/>
</dbReference>
<dbReference type="PRINTS" id="PR00756">
    <property type="entry name" value="ALADIPTASE"/>
</dbReference>
<evidence type="ECO:0000256" key="3">
    <source>
        <dbReference type="ARBA" id="ARBA00022723"/>
    </source>
</evidence>
<dbReference type="InterPro" id="IPR045357">
    <property type="entry name" value="Aminopeptidase_N-like_N"/>
</dbReference>
<feature type="binding site" evidence="8">
    <location>
        <position position="606"/>
    </location>
    <ligand>
        <name>Zn(2+)</name>
        <dbReference type="ChEBI" id="CHEBI:29105"/>
        <note>catalytic</note>
    </ligand>
</feature>
<dbReference type="GO" id="GO:0008270">
    <property type="term" value="F:zinc ion binding"/>
    <property type="evidence" value="ECO:0007669"/>
    <property type="project" value="InterPro"/>
</dbReference>
<keyword evidence="4" id="KW-0378">Hydrolase</keyword>
<feature type="active site" description="Proton acceptor" evidence="7">
    <location>
        <position position="607"/>
    </location>
</feature>
<dbReference type="SUPFAM" id="SSF55486">
    <property type="entry name" value="Metalloproteases ('zincins'), catalytic domain"/>
    <property type="match status" value="1"/>
</dbReference>
<evidence type="ECO:0000256" key="4">
    <source>
        <dbReference type="ARBA" id="ARBA00022801"/>
    </source>
</evidence>
<protein>
    <submittedName>
        <fullName evidence="14">Aminopeptidase N</fullName>
    </submittedName>
</protein>
<keyword evidence="10" id="KW-0812">Transmembrane</keyword>
<keyword evidence="2" id="KW-0645">Protease</keyword>
<feature type="domain" description="Peptidase M1 membrane alanine aminopeptidase" evidence="11">
    <location>
        <begin position="534"/>
        <end position="609"/>
    </location>
</feature>
<dbReference type="InterPro" id="IPR014782">
    <property type="entry name" value="Peptidase_M1_dom"/>
</dbReference>
<dbReference type="GO" id="GO:0042277">
    <property type="term" value="F:peptide binding"/>
    <property type="evidence" value="ECO:0007669"/>
    <property type="project" value="TreeGrafter"/>
</dbReference>
<evidence type="ECO:0000313" key="14">
    <source>
        <dbReference type="WBParaSite" id="jg15213.1"/>
    </source>
</evidence>
<dbReference type="PANTHER" id="PTHR11533">
    <property type="entry name" value="PROTEASE M1 ZINC METALLOPROTEASE"/>
    <property type="match status" value="1"/>
</dbReference>
<dbReference type="GO" id="GO:0070006">
    <property type="term" value="F:metalloaminopeptidase activity"/>
    <property type="evidence" value="ECO:0007669"/>
    <property type="project" value="TreeGrafter"/>
</dbReference>
<dbReference type="GO" id="GO:0005737">
    <property type="term" value="C:cytoplasm"/>
    <property type="evidence" value="ECO:0007669"/>
    <property type="project" value="TreeGrafter"/>
</dbReference>
<evidence type="ECO:0000256" key="6">
    <source>
        <dbReference type="ARBA" id="ARBA00023049"/>
    </source>
</evidence>
<keyword evidence="5 8" id="KW-0862">Zinc</keyword>
<dbReference type="GO" id="GO:0043171">
    <property type="term" value="P:peptide catabolic process"/>
    <property type="evidence" value="ECO:0007669"/>
    <property type="project" value="TreeGrafter"/>
</dbReference>
<dbReference type="AlphaFoldDB" id="A0A915D2Q5"/>
<evidence type="ECO:0000256" key="9">
    <source>
        <dbReference type="SAM" id="MobiDB-lite"/>
    </source>
</evidence>
<dbReference type="GO" id="GO:0006508">
    <property type="term" value="P:proteolysis"/>
    <property type="evidence" value="ECO:0007669"/>
    <property type="project" value="UniProtKB-KW"/>
</dbReference>
<feature type="region of interest" description="Disordered" evidence="9">
    <location>
        <begin position="100"/>
        <end position="138"/>
    </location>
</feature>
<dbReference type="Pfam" id="PF01433">
    <property type="entry name" value="Peptidase_M1"/>
    <property type="match status" value="1"/>
</dbReference>
<feature type="compositionally biased region" description="Low complexity" evidence="9">
    <location>
        <begin position="354"/>
        <end position="371"/>
    </location>
</feature>
<reference evidence="14" key="1">
    <citation type="submission" date="2022-11" db="UniProtKB">
        <authorList>
            <consortium name="WormBaseParasite"/>
        </authorList>
    </citation>
    <scope>IDENTIFICATION</scope>
</reference>
<keyword evidence="10" id="KW-0472">Membrane</keyword>
<keyword evidence="10" id="KW-1133">Transmembrane helix</keyword>
<proteinExistence type="inferred from homology"/>
<organism evidence="13 14">
    <name type="scientific">Ditylenchus dipsaci</name>
    <dbReference type="NCBI Taxonomy" id="166011"/>
    <lineage>
        <taxon>Eukaryota</taxon>
        <taxon>Metazoa</taxon>
        <taxon>Ecdysozoa</taxon>
        <taxon>Nematoda</taxon>
        <taxon>Chromadorea</taxon>
        <taxon>Rhabditida</taxon>
        <taxon>Tylenchina</taxon>
        <taxon>Tylenchomorpha</taxon>
        <taxon>Sphaerularioidea</taxon>
        <taxon>Anguinidae</taxon>
        <taxon>Anguininae</taxon>
        <taxon>Ditylenchus</taxon>
    </lineage>
</organism>
<sequence>MPEASRFSLSDGSEAATTIRTPVSYSNTNKFFGPSALFASLLKKLKIVSDTDKLATAASIHHYANPASSISSGSGSNVSSAANLEEIDLSDRRSLIPMTELHSNSPKDANQSSKYNPLSNGNASNLPQQSLPKMSGGAAKVADGSAASLSNAESGANRPVSPANKNMFQTQVLLTVIFVLASILASVLITYVVTKDTMHRGGAHQESDAQARAQAGLDSTTNGYDDELEKCSVFLLPILNIDEQDDGPPAAALRLSEDFLPLWYNLSMKVYVPGFVHIPPEKRLSFDAALILKFRVRNPTKVIELNSLNVSVNRRLRRDPQESSTSSPEQSSSSSVSESTKELRLKAVETSSVSSSELDNDNINNDSNNSDAPKRVPAAVKVIKVTANETLEKVFFELDDPYSGPIAKKLSGLYLTQYTTLEGKKKYAAVSQMEPTDARRVVPCFDEPAFKAVWRLRVIHPVGSKAVSNAIELTEDEPTSHPDWILTTFDETLPMSSYLLALVVSDFEYVERRTNKNTRFRIWARSDAVNLTSYALSAGIKVLEYYEDYYGIPFPLPKQDMMAFPDFAAGAMENWGLVTYREKYLLYSPDLYTSQQQMAVSSVVSHELATR</sequence>
<name>A0A915D2Q5_9BILA</name>
<evidence type="ECO:0000256" key="1">
    <source>
        <dbReference type="ARBA" id="ARBA00010136"/>
    </source>
</evidence>
<dbReference type="CDD" id="cd09601">
    <property type="entry name" value="M1_APN-Q_like"/>
    <property type="match status" value="1"/>
</dbReference>
<dbReference type="Gene3D" id="1.10.390.10">
    <property type="entry name" value="Neutral Protease Domain 2"/>
    <property type="match status" value="1"/>
</dbReference>
<dbReference type="SUPFAM" id="SSF63737">
    <property type="entry name" value="Leukotriene A4 hydrolase N-terminal domain"/>
    <property type="match status" value="1"/>
</dbReference>
<evidence type="ECO:0000259" key="11">
    <source>
        <dbReference type="Pfam" id="PF01433"/>
    </source>
</evidence>
<evidence type="ECO:0000259" key="12">
    <source>
        <dbReference type="Pfam" id="PF17900"/>
    </source>
</evidence>
<comment type="cofactor">
    <cofactor evidence="8">
        <name>Zn(2+)</name>
        <dbReference type="ChEBI" id="CHEBI:29105"/>
    </cofactor>
    <text evidence="8">Binds 1 zinc ion per subunit.</text>
</comment>
<dbReference type="InterPro" id="IPR050344">
    <property type="entry name" value="Peptidase_M1_aminopeptidases"/>
</dbReference>
<dbReference type="FunFam" id="1.10.390.10:FF:000033">
    <property type="entry name" value="Endoplasmic reticulum aminopeptidase 1b"/>
    <property type="match status" value="1"/>
</dbReference>
<dbReference type="GO" id="GO:0005615">
    <property type="term" value="C:extracellular space"/>
    <property type="evidence" value="ECO:0007669"/>
    <property type="project" value="TreeGrafter"/>
</dbReference>
<dbReference type="WBParaSite" id="jg15213.1">
    <property type="protein sequence ID" value="jg15213.1"/>
    <property type="gene ID" value="jg15213"/>
</dbReference>
<feature type="compositionally biased region" description="Low complexity" evidence="9">
    <location>
        <begin position="322"/>
        <end position="338"/>
    </location>
</feature>
<feature type="region of interest" description="Disordered" evidence="9">
    <location>
        <begin position="316"/>
        <end position="374"/>
    </location>
</feature>